<sequence>MDKAASELDEIFASKLAESHEFRSWFLSRTKFARLWPLARLLQAEQQEAQGEDPWWRNWRSESAGRIATKMLYIFEVEQTKLRFALHVESVISGDELVASEKGSYRTLAQAMMNQECFLNYMDYETVLLAPQALIIGDARTLNFDRRIPFETIAGFVPQFGQPQRAAA</sequence>
<keyword evidence="2" id="KW-1185">Reference proteome</keyword>
<dbReference type="KEGG" id="mpar:F7D14_16060"/>
<evidence type="ECO:0000313" key="1">
    <source>
        <dbReference type="EMBL" id="QGM98845.1"/>
    </source>
</evidence>
<organism evidence="1 2">
    <name type="scientific">Methylocystis parvus</name>
    <dbReference type="NCBI Taxonomy" id="134"/>
    <lineage>
        <taxon>Bacteria</taxon>
        <taxon>Pseudomonadati</taxon>
        <taxon>Pseudomonadota</taxon>
        <taxon>Alphaproteobacteria</taxon>
        <taxon>Hyphomicrobiales</taxon>
        <taxon>Methylocystaceae</taxon>
        <taxon>Methylocystis</taxon>
    </lineage>
</organism>
<reference evidence="1 2" key="1">
    <citation type="submission" date="2019-09" db="EMBL/GenBank/DDBJ databases">
        <title>Isolation and complete genome sequencing of Methylocystis species.</title>
        <authorList>
            <person name="Rumah B.L."/>
            <person name="Stead C.E."/>
            <person name="Stevens B.C."/>
            <person name="Minton N.P."/>
            <person name="Grosse-Honebrink A."/>
            <person name="Zhang Y."/>
        </authorList>
    </citation>
    <scope>NUCLEOTIDE SEQUENCE [LARGE SCALE GENOMIC DNA]</scope>
    <source>
        <strain evidence="1 2">BRCS2</strain>
    </source>
</reference>
<dbReference type="RefSeq" id="WP_016918713.1">
    <property type="nucleotide sequence ID" value="NZ_CP044331.1"/>
</dbReference>
<name>A0A6B8M8X3_9HYPH</name>
<dbReference type="AlphaFoldDB" id="A0A6B8M8X3"/>
<dbReference type="Proteomes" id="UP000422569">
    <property type="component" value="Chromosome"/>
</dbReference>
<evidence type="ECO:0000313" key="2">
    <source>
        <dbReference type="Proteomes" id="UP000422569"/>
    </source>
</evidence>
<proteinExistence type="predicted"/>
<dbReference type="EMBL" id="CP044331">
    <property type="protein sequence ID" value="QGM98845.1"/>
    <property type="molecule type" value="Genomic_DNA"/>
</dbReference>
<gene>
    <name evidence="1" type="ORF">F7D14_16060</name>
</gene>
<protein>
    <submittedName>
        <fullName evidence="1">Uncharacterized protein</fullName>
    </submittedName>
</protein>
<accession>A0A6B8M8X3</accession>